<keyword evidence="4" id="KW-1185">Reference proteome</keyword>
<feature type="transmembrane region" description="Helical" evidence="2">
    <location>
        <begin position="12"/>
        <end position="41"/>
    </location>
</feature>
<accession>A0AA38VVV8</accession>
<keyword evidence="2" id="KW-1133">Transmembrane helix</keyword>
<reference evidence="3" key="1">
    <citation type="submission" date="2022-07" db="EMBL/GenBank/DDBJ databases">
        <title>Fungi with potential for degradation of polypropylene.</title>
        <authorList>
            <person name="Gostincar C."/>
        </authorList>
    </citation>
    <scope>NUCLEOTIDE SEQUENCE</scope>
    <source>
        <strain evidence="3">EXF-13308</strain>
    </source>
</reference>
<dbReference type="Proteomes" id="UP001174694">
    <property type="component" value="Unassembled WGS sequence"/>
</dbReference>
<feature type="compositionally biased region" description="Basic residues" evidence="1">
    <location>
        <begin position="64"/>
        <end position="74"/>
    </location>
</feature>
<name>A0AA38VVV8_9PEZI</name>
<evidence type="ECO:0000313" key="4">
    <source>
        <dbReference type="Proteomes" id="UP001174694"/>
    </source>
</evidence>
<feature type="compositionally biased region" description="Low complexity" evidence="1">
    <location>
        <begin position="52"/>
        <end position="63"/>
    </location>
</feature>
<dbReference type="AlphaFoldDB" id="A0AA38VVV8"/>
<comment type="caution">
    <text evidence="3">The sequence shown here is derived from an EMBL/GenBank/DDBJ whole genome shotgun (WGS) entry which is preliminary data.</text>
</comment>
<protein>
    <submittedName>
        <fullName evidence="3">Uncharacterized protein</fullName>
    </submittedName>
</protein>
<sequence>MGAVFSAIGDCIMTVVNAIASVIMAIVNGIVAVIGAIVTFLTCGYCGRHRSTTTGTTGRSSYRWGRRRPVTSTI</sequence>
<gene>
    <name evidence="3" type="ORF">NKR23_g1673</name>
</gene>
<keyword evidence="2" id="KW-0472">Membrane</keyword>
<proteinExistence type="predicted"/>
<dbReference type="EMBL" id="JANBVO010000003">
    <property type="protein sequence ID" value="KAJ9155724.1"/>
    <property type="molecule type" value="Genomic_DNA"/>
</dbReference>
<feature type="region of interest" description="Disordered" evidence="1">
    <location>
        <begin position="51"/>
        <end position="74"/>
    </location>
</feature>
<evidence type="ECO:0000256" key="2">
    <source>
        <dbReference type="SAM" id="Phobius"/>
    </source>
</evidence>
<evidence type="ECO:0000313" key="3">
    <source>
        <dbReference type="EMBL" id="KAJ9155724.1"/>
    </source>
</evidence>
<keyword evidence="2" id="KW-0812">Transmembrane</keyword>
<evidence type="ECO:0000256" key="1">
    <source>
        <dbReference type="SAM" id="MobiDB-lite"/>
    </source>
</evidence>
<organism evidence="3 4">
    <name type="scientific">Pleurostoma richardsiae</name>
    <dbReference type="NCBI Taxonomy" id="41990"/>
    <lineage>
        <taxon>Eukaryota</taxon>
        <taxon>Fungi</taxon>
        <taxon>Dikarya</taxon>
        <taxon>Ascomycota</taxon>
        <taxon>Pezizomycotina</taxon>
        <taxon>Sordariomycetes</taxon>
        <taxon>Sordariomycetidae</taxon>
        <taxon>Calosphaeriales</taxon>
        <taxon>Pleurostomataceae</taxon>
        <taxon>Pleurostoma</taxon>
    </lineage>
</organism>